<accession>A0A5N7MAR7</accession>
<dbReference type="AlphaFoldDB" id="A0A5N7MAR7"/>
<name>A0A5N7MAR7_9HYPH</name>
<dbReference type="Proteomes" id="UP000403266">
    <property type="component" value="Unassembled WGS sequence"/>
</dbReference>
<reference evidence="2 3" key="1">
    <citation type="journal article" date="2019" name="Syst. Appl. Microbiol.">
        <title>Microvirga tunisiensis sp. nov., a root nodule symbiotic bacterium isolated from Lupinus micranthus and L. luteus grown in Northern Tunisia.</title>
        <authorList>
            <person name="Msaddak A."/>
            <person name="Rejili M."/>
            <person name="Duran D."/>
            <person name="Mars M."/>
            <person name="Palacios J.M."/>
            <person name="Ruiz-Argueso T."/>
            <person name="Rey L."/>
            <person name="Imperial J."/>
        </authorList>
    </citation>
    <scope>NUCLEOTIDE SEQUENCE [LARGE SCALE GENOMIC DNA]</scope>
    <source>
        <strain evidence="2 3">Lmie10</strain>
    </source>
</reference>
<dbReference type="RefSeq" id="WP_152708744.1">
    <property type="nucleotide sequence ID" value="NZ_VOSJ01000001.1"/>
</dbReference>
<dbReference type="EMBL" id="VOSK01000001">
    <property type="protein sequence ID" value="MPR23847.1"/>
    <property type="molecule type" value="Genomic_DNA"/>
</dbReference>
<feature type="region of interest" description="Disordered" evidence="1">
    <location>
        <begin position="1"/>
        <end position="31"/>
    </location>
</feature>
<protein>
    <submittedName>
        <fullName evidence="2">Uncharacterized protein</fullName>
    </submittedName>
</protein>
<comment type="caution">
    <text evidence="2">The sequence shown here is derived from an EMBL/GenBank/DDBJ whole genome shotgun (WGS) entry which is preliminary data.</text>
</comment>
<sequence length="143" mass="16238">MSNYTPKPNTGNAWKNTRQGDEGEYSGSQMDIDGEEYRVVIEPQTEINTKNGPAQGRRIKFVGKQTGFTFSGTVFDQKKNSATEQEEDVAKNRPRYTGLVAGRVNDDLVVKKRVSIWEYTGRNGNPYLSLNIRDWEDRQQEAA</sequence>
<feature type="compositionally biased region" description="Polar residues" evidence="1">
    <location>
        <begin position="1"/>
        <end position="17"/>
    </location>
</feature>
<organism evidence="2 3">
    <name type="scientific">Microvirga tunisiensis</name>
    <dbReference type="NCBI Taxonomy" id="2108360"/>
    <lineage>
        <taxon>Bacteria</taxon>
        <taxon>Pseudomonadati</taxon>
        <taxon>Pseudomonadota</taxon>
        <taxon>Alphaproteobacteria</taxon>
        <taxon>Hyphomicrobiales</taxon>
        <taxon>Methylobacteriaceae</taxon>
        <taxon>Microvirga</taxon>
    </lineage>
</organism>
<keyword evidence="3" id="KW-1185">Reference proteome</keyword>
<evidence type="ECO:0000313" key="2">
    <source>
        <dbReference type="EMBL" id="MPR23847.1"/>
    </source>
</evidence>
<proteinExistence type="predicted"/>
<evidence type="ECO:0000313" key="3">
    <source>
        <dbReference type="Proteomes" id="UP000403266"/>
    </source>
</evidence>
<evidence type="ECO:0000256" key="1">
    <source>
        <dbReference type="SAM" id="MobiDB-lite"/>
    </source>
</evidence>
<gene>
    <name evidence="2" type="ORF">FS320_01075</name>
</gene>